<sequence>MFFRDFRHQIEPDEDKQRLFLQAARERFYANLSLLQLQLPELAEQLRALQPSQYTLTCDRSGHGNCVHQHSFTMAWPPAAFEPPYGFRSLEGAKPVLIAAELHYSGQQLVKQLCQHPTPFALLYIPSLELFHASLHAVDWLPVLHNTQLVVQLESHVPAAKRFSQDLQTLAEHRVAVEPACFAAMEENPEQLAAERLWHFQQCLQYNHDCDPVLRLHTHKYKWQHEFRLQNLLIEKLRQRPMPSKHGFTTLILCGYTPEILSEATEIQGLKRVILLTPHSVPQQLLRQLLDKKVQLYMCTGTTSEVIEQFVQLIHQLPGKALWQCRVYQADSNNAAKQIRQNVELELRYIVQPAMGVRRCLDAAHQVSAVTQHLITRRTELPNNPILLLGNGPSLTATLEAIQAGHAEGYLLVSCGTTLATLHAHGITPHIHLELEFHSKALLELNKDYLAKVHLCAPLGFQHGIRTLFGSHSSFILAGHAFDELVPGLPDDTIQVHDAFPTVLNLGLALFAQLGAKELWIAGFDLAFVNHDQHHAIGSIYDQQNPQHYFRATGELLEVTTIHNMKAHTKREFQFSALQARLIISRFPRMQAYQLSPGLDLGARYRESIEPYSGTVRWPLKRWSLSSAQVNWQRPQHFYRCSELFAPLATATAEELEAALEQHSFKLSLAKLEHQPAVYWSLSLRRTIAALLLRLQVGPLTDLQDAHEAFQLMLEDFIQAEAKI</sequence>
<dbReference type="PANTHER" id="PTHR41786:SF1">
    <property type="entry name" value="6-HYDROXYMETHYLPTERIN DIPHOSPHOKINASE MPTE-LIKE DOMAIN-CONTAINING PROTEIN"/>
    <property type="match status" value="1"/>
</dbReference>
<evidence type="ECO:0000313" key="3">
    <source>
        <dbReference type="Proteomes" id="UP000286976"/>
    </source>
</evidence>
<dbReference type="OrthoDB" id="6397367at2"/>
<name>A0A432X877_9GAMM</name>
<dbReference type="PANTHER" id="PTHR41786">
    <property type="entry name" value="MOTILITY ACCESSORY FACTOR MAF"/>
    <property type="match status" value="1"/>
</dbReference>
<reference evidence="2 3" key="1">
    <citation type="journal article" date="2011" name="Front. Microbiol.">
        <title>Genomic signatures of strain selection and enhancement in Bacillus atrophaeus var. globigii, a historical biowarfare simulant.</title>
        <authorList>
            <person name="Gibbons H.S."/>
            <person name="Broomall S.M."/>
            <person name="McNew L.A."/>
            <person name="Daligault H."/>
            <person name="Chapman C."/>
            <person name="Bruce D."/>
            <person name="Karavis M."/>
            <person name="Krepps M."/>
            <person name="McGregor P.A."/>
            <person name="Hong C."/>
            <person name="Park K.H."/>
            <person name="Akmal A."/>
            <person name="Feldman A."/>
            <person name="Lin J.S."/>
            <person name="Chang W.E."/>
            <person name="Higgs B.W."/>
            <person name="Demirev P."/>
            <person name="Lindquist J."/>
            <person name="Liem A."/>
            <person name="Fochler E."/>
            <person name="Read T.D."/>
            <person name="Tapia R."/>
            <person name="Johnson S."/>
            <person name="Bishop-Lilly K.A."/>
            <person name="Detter C."/>
            <person name="Han C."/>
            <person name="Sozhamannan S."/>
            <person name="Rosenzweig C.N."/>
            <person name="Skowronski E.W."/>
        </authorList>
    </citation>
    <scope>NUCLEOTIDE SEQUENCE [LARGE SCALE GENOMIC DNA]</scope>
    <source>
        <strain evidence="2 3">AIT1</strain>
    </source>
</reference>
<dbReference type="Proteomes" id="UP000286976">
    <property type="component" value="Unassembled WGS sequence"/>
</dbReference>
<accession>A0A432X877</accession>
<dbReference type="Pfam" id="PF01973">
    <property type="entry name" value="MptE-like"/>
    <property type="match status" value="1"/>
</dbReference>
<evidence type="ECO:0000259" key="1">
    <source>
        <dbReference type="Pfam" id="PF01973"/>
    </source>
</evidence>
<dbReference type="RefSeq" id="WP_126757246.1">
    <property type="nucleotide sequence ID" value="NZ_PIPQ01000002.1"/>
</dbReference>
<feature type="domain" description="6-hydroxymethylpterin diphosphokinase MptE-like" evidence="1">
    <location>
        <begin position="380"/>
        <end position="530"/>
    </location>
</feature>
<dbReference type="AlphaFoldDB" id="A0A432X877"/>
<gene>
    <name evidence="2" type="ORF">CWE15_06410</name>
</gene>
<keyword evidence="3" id="KW-1185">Reference proteome</keyword>
<evidence type="ECO:0000313" key="2">
    <source>
        <dbReference type="EMBL" id="RUO43030.1"/>
    </source>
</evidence>
<dbReference type="EMBL" id="PIPQ01000002">
    <property type="protein sequence ID" value="RUO43030.1"/>
    <property type="molecule type" value="Genomic_DNA"/>
</dbReference>
<dbReference type="InterPro" id="IPR002826">
    <property type="entry name" value="MptE-like"/>
</dbReference>
<organism evidence="2 3">
    <name type="scientific">Aliidiomarina taiwanensis</name>
    <dbReference type="NCBI Taxonomy" id="946228"/>
    <lineage>
        <taxon>Bacteria</taxon>
        <taxon>Pseudomonadati</taxon>
        <taxon>Pseudomonadota</taxon>
        <taxon>Gammaproteobacteria</taxon>
        <taxon>Alteromonadales</taxon>
        <taxon>Idiomarinaceae</taxon>
        <taxon>Aliidiomarina</taxon>
    </lineage>
</organism>
<proteinExistence type="predicted"/>
<protein>
    <recommendedName>
        <fullName evidence="1">6-hydroxymethylpterin diphosphokinase MptE-like domain-containing protein</fullName>
    </recommendedName>
</protein>
<comment type="caution">
    <text evidence="2">The sequence shown here is derived from an EMBL/GenBank/DDBJ whole genome shotgun (WGS) entry which is preliminary data.</text>
</comment>